<organism evidence="1 2">
    <name type="scientific">Parelaphostrongylus tenuis</name>
    <name type="common">Meningeal worm</name>
    <dbReference type="NCBI Taxonomy" id="148309"/>
    <lineage>
        <taxon>Eukaryota</taxon>
        <taxon>Metazoa</taxon>
        <taxon>Ecdysozoa</taxon>
        <taxon>Nematoda</taxon>
        <taxon>Chromadorea</taxon>
        <taxon>Rhabditida</taxon>
        <taxon>Rhabditina</taxon>
        <taxon>Rhabditomorpha</taxon>
        <taxon>Strongyloidea</taxon>
        <taxon>Metastrongylidae</taxon>
        <taxon>Parelaphostrongylus</taxon>
    </lineage>
</organism>
<evidence type="ECO:0000313" key="1">
    <source>
        <dbReference type="EMBL" id="KAJ1348367.1"/>
    </source>
</evidence>
<evidence type="ECO:0000313" key="2">
    <source>
        <dbReference type="Proteomes" id="UP001196413"/>
    </source>
</evidence>
<proteinExistence type="predicted"/>
<dbReference type="Proteomes" id="UP001196413">
    <property type="component" value="Unassembled WGS sequence"/>
</dbReference>
<accession>A0AAD5MG08</accession>
<comment type="caution">
    <text evidence="1">The sequence shown here is derived from an EMBL/GenBank/DDBJ whole genome shotgun (WGS) entry which is preliminary data.</text>
</comment>
<protein>
    <submittedName>
        <fullName evidence="1">Uncharacterized protein</fullName>
    </submittedName>
</protein>
<dbReference type="AlphaFoldDB" id="A0AAD5MG08"/>
<gene>
    <name evidence="1" type="ORF">KIN20_003656</name>
</gene>
<reference evidence="1" key="1">
    <citation type="submission" date="2021-06" db="EMBL/GenBank/DDBJ databases">
        <title>Parelaphostrongylus tenuis whole genome reference sequence.</title>
        <authorList>
            <person name="Garwood T.J."/>
            <person name="Larsen P.A."/>
            <person name="Fountain-Jones N.M."/>
            <person name="Garbe J.R."/>
            <person name="Macchietto M.G."/>
            <person name="Kania S.A."/>
            <person name="Gerhold R.W."/>
            <person name="Richards J.E."/>
            <person name="Wolf T.M."/>
        </authorList>
    </citation>
    <scope>NUCLEOTIDE SEQUENCE</scope>
    <source>
        <strain evidence="1">MNPRO001-30</strain>
        <tissue evidence="1">Meninges</tissue>
    </source>
</reference>
<sequence>MVNIKVGSVITSESRPIFAEINTKENLSRNQHWNKSKTFHQGRERTAHPTLPDNISKLLETCGLLPYMTDSNHAEVEYITIPQLVIQTFG</sequence>
<name>A0AAD5MG08_PARTN</name>
<dbReference type="EMBL" id="JAHQIW010000487">
    <property type="protein sequence ID" value="KAJ1348367.1"/>
    <property type="molecule type" value="Genomic_DNA"/>
</dbReference>
<keyword evidence="2" id="KW-1185">Reference proteome</keyword>